<dbReference type="Pfam" id="PF06814">
    <property type="entry name" value="GOST_TM"/>
    <property type="match status" value="1"/>
</dbReference>
<evidence type="ECO:0000313" key="10">
    <source>
        <dbReference type="WBParaSite" id="SSLN_0001092401-mRNA-1"/>
    </source>
</evidence>
<feature type="transmembrane region" description="Helical" evidence="6">
    <location>
        <begin position="243"/>
        <end position="265"/>
    </location>
</feature>
<accession>A0A183T215</accession>
<evidence type="ECO:0000256" key="1">
    <source>
        <dbReference type="ARBA" id="ARBA00004141"/>
    </source>
</evidence>
<evidence type="ECO:0000256" key="5">
    <source>
        <dbReference type="ARBA" id="ARBA00023136"/>
    </source>
</evidence>
<evidence type="ECO:0000256" key="2">
    <source>
        <dbReference type="ARBA" id="ARBA00022692"/>
    </source>
</evidence>
<evidence type="ECO:0000256" key="3">
    <source>
        <dbReference type="ARBA" id="ARBA00022729"/>
    </source>
</evidence>
<dbReference type="PANTHER" id="PTHR21229:SF2">
    <property type="entry name" value="RE59932P"/>
    <property type="match status" value="1"/>
</dbReference>
<evidence type="ECO:0000313" key="8">
    <source>
        <dbReference type="EMBL" id="VDL96898.1"/>
    </source>
</evidence>
<dbReference type="Proteomes" id="UP000275846">
    <property type="component" value="Unassembled WGS sequence"/>
</dbReference>
<feature type="transmembrane region" description="Helical" evidence="6">
    <location>
        <begin position="163"/>
        <end position="181"/>
    </location>
</feature>
<keyword evidence="4 6" id="KW-1133">Transmembrane helix</keyword>
<dbReference type="EMBL" id="UYSU01035923">
    <property type="protein sequence ID" value="VDL96898.1"/>
    <property type="molecule type" value="Genomic_DNA"/>
</dbReference>
<feature type="transmembrane region" description="Helical" evidence="6">
    <location>
        <begin position="197"/>
        <end position="217"/>
    </location>
</feature>
<keyword evidence="3" id="KW-0732">Signal</keyword>
<feature type="transmembrane region" description="Helical" evidence="6">
    <location>
        <begin position="271"/>
        <end position="290"/>
    </location>
</feature>
<keyword evidence="2 6" id="KW-0812">Transmembrane</keyword>
<feature type="transmembrane region" description="Helical" evidence="6">
    <location>
        <begin position="125"/>
        <end position="151"/>
    </location>
</feature>
<keyword evidence="9" id="KW-1185">Reference proteome</keyword>
<comment type="subcellular location">
    <subcellularLocation>
        <location evidence="1">Membrane</location>
        <topology evidence="1">Multi-pass membrane protein</topology>
    </subcellularLocation>
</comment>
<dbReference type="InterPro" id="IPR009637">
    <property type="entry name" value="GPR107/GPR108-like"/>
</dbReference>
<dbReference type="WBParaSite" id="SSLN_0001092401-mRNA-1">
    <property type="protein sequence ID" value="SSLN_0001092401-mRNA-1"/>
    <property type="gene ID" value="SSLN_0001092401"/>
</dbReference>
<dbReference type="STRING" id="70667.A0A183T215"/>
<proteinExistence type="predicted"/>
<protein>
    <submittedName>
        <fullName evidence="10">Lung seven transmembrane receptor family protein</fullName>
    </submittedName>
</protein>
<evidence type="ECO:0000313" key="9">
    <source>
        <dbReference type="Proteomes" id="UP000275846"/>
    </source>
</evidence>
<organism evidence="10">
    <name type="scientific">Schistocephalus solidus</name>
    <name type="common">Tapeworm</name>
    <dbReference type="NCBI Taxonomy" id="70667"/>
    <lineage>
        <taxon>Eukaryota</taxon>
        <taxon>Metazoa</taxon>
        <taxon>Spiralia</taxon>
        <taxon>Lophotrochozoa</taxon>
        <taxon>Platyhelminthes</taxon>
        <taxon>Cestoda</taxon>
        <taxon>Eucestoda</taxon>
        <taxon>Diphyllobothriidea</taxon>
        <taxon>Diphyllobothriidae</taxon>
        <taxon>Schistocephalus</taxon>
    </lineage>
</organism>
<feature type="domain" description="GOST seven transmembrane" evidence="7">
    <location>
        <begin position="77"/>
        <end position="299"/>
    </location>
</feature>
<evidence type="ECO:0000256" key="6">
    <source>
        <dbReference type="SAM" id="Phobius"/>
    </source>
</evidence>
<sequence length="339" mass="39685">MCTVGAQQTTIKHFFLLKYAFLLFKFWLLTFYAASRSCAALVRVIMQPTVLGTYSYHQFLSHIYSCRLPTSKWRFLPFCFFRAPVFRIHYLMFAMVFVKACSLAFHAINFYVIGKHGVPEEGWAVMYYISHMTRGFLLFVTILMIGAGWTFIKHAFSRREKHLFAIIIPLQVLANVATIVMEESEQGASRYLTWKEIFTVVDLVCCVLILFPVIWSIRHLQAAAQSDGKAAQNLRKLRLFRHFYIMVICYIYFTRIIVYLLKLTIPAHLNWLVELFQELVTLVFLFSIGYKFRPFNDNPYLQVPSDEDEDTLLERFDLEEVYVLSPFYPPSGLLTIIQL</sequence>
<reference evidence="8 9" key="2">
    <citation type="submission" date="2018-11" db="EMBL/GenBank/DDBJ databases">
        <authorList>
            <consortium name="Pathogen Informatics"/>
        </authorList>
    </citation>
    <scope>NUCLEOTIDE SEQUENCE [LARGE SCALE GENOMIC DNA]</scope>
    <source>
        <strain evidence="8 9">NST_G2</strain>
    </source>
</reference>
<feature type="transmembrane region" description="Helical" evidence="6">
    <location>
        <begin position="90"/>
        <end position="113"/>
    </location>
</feature>
<dbReference type="AlphaFoldDB" id="A0A183T215"/>
<gene>
    <name evidence="8" type="ORF">SSLN_LOCUS10513</name>
</gene>
<dbReference type="GO" id="GO:0005794">
    <property type="term" value="C:Golgi apparatus"/>
    <property type="evidence" value="ECO:0007669"/>
    <property type="project" value="TreeGrafter"/>
</dbReference>
<dbReference type="InterPro" id="IPR053937">
    <property type="entry name" value="GOST_TM"/>
</dbReference>
<name>A0A183T215_SCHSO</name>
<dbReference type="OrthoDB" id="29657at2759"/>
<feature type="transmembrane region" description="Helical" evidence="6">
    <location>
        <begin position="16"/>
        <end position="34"/>
    </location>
</feature>
<dbReference type="GO" id="GO:0016020">
    <property type="term" value="C:membrane"/>
    <property type="evidence" value="ECO:0007669"/>
    <property type="project" value="UniProtKB-SubCell"/>
</dbReference>
<evidence type="ECO:0000259" key="7">
    <source>
        <dbReference type="Pfam" id="PF06814"/>
    </source>
</evidence>
<evidence type="ECO:0000256" key="4">
    <source>
        <dbReference type="ARBA" id="ARBA00022989"/>
    </source>
</evidence>
<keyword evidence="5 6" id="KW-0472">Membrane</keyword>
<dbReference type="PANTHER" id="PTHR21229">
    <property type="entry name" value="LUNG SEVEN TRANSMEMBRANE RECEPTOR"/>
    <property type="match status" value="1"/>
</dbReference>
<reference evidence="10" key="1">
    <citation type="submission" date="2016-06" db="UniProtKB">
        <authorList>
            <consortium name="WormBaseParasite"/>
        </authorList>
    </citation>
    <scope>IDENTIFICATION</scope>
</reference>